<organism evidence="5 6">
    <name type="scientific">Cellulophaga algicola (strain DSM 14237 / IC166 / ACAM 630)</name>
    <dbReference type="NCBI Taxonomy" id="688270"/>
    <lineage>
        <taxon>Bacteria</taxon>
        <taxon>Pseudomonadati</taxon>
        <taxon>Bacteroidota</taxon>
        <taxon>Flavobacteriia</taxon>
        <taxon>Flavobacteriales</taxon>
        <taxon>Flavobacteriaceae</taxon>
        <taxon>Cellulophaga</taxon>
    </lineage>
</organism>
<evidence type="ECO:0000256" key="1">
    <source>
        <dbReference type="ARBA" id="ARBA00023015"/>
    </source>
</evidence>
<keyword evidence="3" id="KW-0804">Transcription</keyword>
<dbReference type="HOGENOM" id="CLU_121830_0_0_10"/>
<dbReference type="SUPFAM" id="SSF46689">
    <property type="entry name" value="Homeodomain-like"/>
    <property type="match status" value="1"/>
</dbReference>
<keyword evidence="2" id="KW-0238">DNA-binding</keyword>
<evidence type="ECO:0000256" key="2">
    <source>
        <dbReference type="ARBA" id="ARBA00023125"/>
    </source>
</evidence>
<dbReference type="SMART" id="SM00342">
    <property type="entry name" value="HTH_ARAC"/>
    <property type="match status" value="1"/>
</dbReference>
<sequence length="196" mass="22227">MDIATKRQSLKMKETIYIKNMVCNRCIASVLSIFIAENYTVESVDLGKVVAIKGVNSNRQDLNNALENIGFEIIKNKTETLVEQIKVMLIHKIEVAETADLFKSLGQEFGENETAISKLFSKPEGITLEKYAINLKIEKVKELIQLGQLNFSEIAYTLNYKTSSHLARQFKEITGMSMSDNKNSQDWDRKSLAQII</sequence>
<dbReference type="STRING" id="688270.Celal_3909"/>
<reference evidence="5 6" key="1">
    <citation type="journal article" date="2010" name="Stand. Genomic Sci.">
        <title>Complete genome sequence of Cellulophaga algicola type strain (IC166).</title>
        <authorList>
            <person name="Abt B."/>
            <person name="Lu M."/>
            <person name="Misra M."/>
            <person name="Han C."/>
            <person name="Nolan M."/>
            <person name="Lucas S."/>
            <person name="Hammon N."/>
            <person name="Deshpande S."/>
            <person name="Cheng J.F."/>
            <person name="Tapia R."/>
            <person name="Goodwin L."/>
            <person name="Pitluck S."/>
            <person name="Liolios K."/>
            <person name="Pagani I."/>
            <person name="Ivanova N."/>
            <person name="Mavromatis K."/>
            <person name="Ovchinikova G."/>
            <person name="Pati A."/>
            <person name="Chen A."/>
            <person name="Palaniappan K."/>
            <person name="Land M."/>
            <person name="Hauser L."/>
            <person name="Chang Y.J."/>
            <person name="Jeffries C.D."/>
            <person name="Detter J.C."/>
            <person name="Brambilla E."/>
            <person name="Rohde M."/>
            <person name="Tindall B.J."/>
            <person name="Goker M."/>
            <person name="Woyke T."/>
            <person name="Bristow J."/>
            <person name="Eisen J.A."/>
            <person name="Markowitz V."/>
            <person name="Hugenholtz P."/>
            <person name="Kyrpides N.C."/>
            <person name="Klenk H.P."/>
            <person name="Lapidus A."/>
        </authorList>
    </citation>
    <scope>NUCLEOTIDE SEQUENCE [LARGE SCALE GENOMIC DNA]</scope>
    <source>
        <strain evidence="6">DSM 14237 / IC166 / ACAM 630</strain>
    </source>
</reference>
<dbReference type="InterPro" id="IPR009057">
    <property type="entry name" value="Homeodomain-like_sf"/>
</dbReference>
<proteinExistence type="predicted"/>
<dbReference type="Pfam" id="PF12833">
    <property type="entry name" value="HTH_18"/>
    <property type="match status" value="1"/>
</dbReference>
<keyword evidence="6" id="KW-1185">Reference proteome</keyword>
<evidence type="ECO:0000313" key="6">
    <source>
        <dbReference type="Proteomes" id="UP000008634"/>
    </source>
</evidence>
<keyword evidence="1" id="KW-0805">Transcription regulation</keyword>
<feature type="domain" description="HTH araC/xylS-type" evidence="4">
    <location>
        <begin position="83"/>
        <end position="184"/>
    </location>
</feature>
<dbReference type="AlphaFoldDB" id="E6XCA0"/>
<evidence type="ECO:0000256" key="3">
    <source>
        <dbReference type="ARBA" id="ARBA00023163"/>
    </source>
</evidence>
<dbReference type="Proteomes" id="UP000008634">
    <property type="component" value="Chromosome"/>
</dbReference>
<dbReference type="PANTHER" id="PTHR43280">
    <property type="entry name" value="ARAC-FAMILY TRANSCRIPTIONAL REGULATOR"/>
    <property type="match status" value="1"/>
</dbReference>
<dbReference type="InterPro" id="IPR018060">
    <property type="entry name" value="HTH_AraC"/>
</dbReference>
<protein>
    <submittedName>
        <fullName evidence="5">Transcriptional regulator, AraC family</fullName>
    </submittedName>
</protein>
<evidence type="ECO:0000313" key="5">
    <source>
        <dbReference type="EMBL" id="ADV51153.1"/>
    </source>
</evidence>
<dbReference type="PROSITE" id="PS01124">
    <property type="entry name" value="HTH_ARAC_FAMILY_2"/>
    <property type="match status" value="1"/>
</dbReference>
<dbReference type="KEGG" id="cao:Celal_3909"/>
<dbReference type="Gene3D" id="1.10.10.60">
    <property type="entry name" value="Homeodomain-like"/>
    <property type="match status" value="1"/>
</dbReference>
<dbReference type="GO" id="GO:0043565">
    <property type="term" value="F:sequence-specific DNA binding"/>
    <property type="evidence" value="ECO:0007669"/>
    <property type="project" value="InterPro"/>
</dbReference>
<name>E6XCA0_CELAD</name>
<dbReference type="PANTHER" id="PTHR43280:SF2">
    <property type="entry name" value="HTH-TYPE TRANSCRIPTIONAL REGULATOR EXSA"/>
    <property type="match status" value="1"/>
</dbReference>
<gene>
    <name evidence="5" type="ordered locus">Celal_3909</name>
</gene>
<evidence type="ECO:0000259" key="4">
    <source>
        <dbReference type="PROSITE" id="PS01124"/>
    </source>
</evidence>
<dbReference type="EMBL" id="CP002453">
    <property type="protein sequence ID" value="ADV51153.1"/>
    <property type="molecule type" value="Genomic_DNA"/>
</dbReference>
<dbReference type="eggNOG" id="COG2207">
    <property type="taxonomic scope" value="Bacteria"/>
</dbReference>
<accession>E6XCA0</accession>
<dbReference type="GO" id="GO:0003700">
    <property type="term" value="F:DNA-binding transcription factor activity"/>
    <property type="evidence" value="ECO:0007669"/>
    <property type="project" value="InterPro"/>
</dbReference>